<evidence type="ECO:0000313" key="3">
    <source>
        <dbReference type="Proteomes" id="UP001642484"/>
    </source>
</evidence>
<dbReference type="EMBL" id="CAXAMN010026973">
    <property type="protein sequence ID" value="CAK9107347.1"/>
    <property type="molecule type" value="Genomic_DNA"/>
</dbReference>
<protein>
    <submittedName>
        <fullName evidence="2">Uncharacterized protein</fullName>
    </submittedName>
</protein>
<comment type="caution">
    <text evidence="2">The sequence shown here is derived from an EMBL/GenBank/DDBJ whole genome shotgun (WGS) entry which is preliminary data.</text>
</comment>
<organism evidence="2 3">
    <name type="scientific">Durusdinium trenchii</name>
    <dbReference type="NCBI Taxonomy" id="1381693"/>
    <lineage>
        <taxon>Eukaryota</taxon>
        <taxon>Sar</taxon>
        <taxon>Alveolata</taxon>
        <taxon>Dinophyceae</taxon>
        <taxon>Suessiales</taxon>
        <taxon>Symbiodiniaceae</taxon>
        <taxon>Durusdinium</taxon>
    </lineage>
</organism>
<gene>
    <name evidence="2" type="ORF">CCMP2556_LOCUS50099</name>
</gene>
<evidence type="ECO:0000256" key="1">
    <source>
        <dbReference type="SAM" id="MobiDB-lite"/>
    </source>
</evidence>
<keyword evidence="3" id="KW-1185">Reference proteome</keyword>
<sequence length="115" mass="12274">MDTRAGSWPRRPMQPSPRQAKAAGDVRLPCVAGDARDTVPLPTVQNSEPDRMAHRMACITRHVTACATPPLMANAVAAGPGLPFDEVIGICAKYLKHSHTDSHALAVMSAIKSHL</sequence>
<name>A0ABP0S4N7_9DINO</name>
<reference evidence="2 3" key="1">
    <citation type="submission" date="2024-02" db="EMBL/GenBank/DDBJ databases">
        <authorList>
            <person name="Chen Y."/>
            <person name="Shah S."/>
            <person name="Dougan E. K."/>
            <person name="Thang M."/>
            <person name="Chan C."/>
        </authorList>
    </citation>
    <scope>NUCLEOTIDE SEQUENCE [LARGE SCALE GENOMIC DNA]</scope>
</reference>
<dbReference type="Proteomes" id="UP001642484">
    <property type="component" value="Unassembled WGS sequence"/>
</dbReference>
<feature type="region of interest" description="Disordered" evidence="1">
    <location>
        <begin position="1"/>
        <end position="25"/>
    </location>
</feature>
<accession>A0ABP0S4N7</accession>
<evidence type="ECO:0000313" key="2">
    <source>
        <dbReference type="EMBL" id="CAK9107347.1"/>
    </source>
</evidence>
<proteinExistence type="predicted"/>